<dbReference type="SUPFAM" id="SSF53474">
    <property type="entry name" value="alpha/beta-Hydrolases"/>
    <property type="match status" value="1"/>
</dbReference>
<keyword evidence="3" id="KW-0378">Hydrolase</keyword>
<organism evidence="6 7">
    <name type="scientific">Actinorugispora endophytica</name>
    <dbReference type="NCBI Taxonomy" id="1605990"/>
    <lineage>
        <taxon>Bacteria</taxon>
        <taxon>Bacillati</taxon>
        <taxon>Actinomycetota</taxon>
        <taxon>Actinomycetes</taxon>
        <taxon>Streptosporangiales</taxon>
        <taxon>Nocardiopsidaceae</taxon>
        <taxon>Actinorugispora</taxon>
    </lineage>
</organism>
<evidence type="ECO:0000256" key="3">
    <source>
        <dbReference type="ARBA" id="ARBA00022801"/>
    </source>
</evidence>
<evidence type="ECO:0000259" key="5">
    <source>
        <dbReference type="Pfam" id="PF00561"/>
    </source>
</evidence>
<dbReference type="Proteomes" id="UP000295281">
    <property type="component" value="Unassembled WGS sequence"/>
</dbReference>
<comment type="caution">
    <text evidence="6">The sequence shown here is derived from an EMBL/GenBank/DDBJ whole genome shotgun (WGS) entry which is preliminary data.</text>
</comment>
<proteinExistence type="inferred from homology"/>
<protein>
    <submittedName>
        <fullName evidence="6">TAP-like protein</fullName>
    </submittedName>
</protein>
<gene>
    <name evidence="6" type="ORF">EV190_103255</name>
</gene>
<sequence length="525" mass="55070">MIFGGEAGRMRRGAVGVFGVVAAGVLAVSGAAVPVAADAGPAWGDCPDLRPVEGAAAECAALEVPMARGVRGHRAGTVTIALSRVPARRERQGTLLVNPGGPGSPGRELAAVVAAGLPDDLRDSYDVVGFDPRGTGASVPAIACDPGYFDPVRPDSVPADAAAEEALLGRAADYARACGERNGPLLDHVTTVDSARDVEDIRRALDVDRIDYLGYSYGTYLGAVYATLHPDRVRRLVLDSVVNPDTPWYRANLAQSRTLDAAARNFFGWTARHDGEYGLGATRDEVAANYYAARAALADEPVAGVVGPTEFESVFLSAAYTSAYWPVLARALSAHVVAGDSGMLETAYERLGENADSDPGFGAYLATECTDAPWPRDYGTWREDGAKTHTEAPFAAWNNIWYNAPCMFWPGGDRPWFQVDGSEVEDALIIHATEDGPTPIAGAHAMRERFPTARLVVEDGGVSHGVSLNGNACVDRALADYLRDGTLPEAGGGEGADLTCAPLPEPGPHRPAGHAAPGPGQRLGS</sequence>
<evidence type="ECO:0000256" key="1">
    <source>
        <dbReference type="ARBA" id="ARBA00010088"/>
    </source>
</evidence>
<feature type="region of interest" description="Disordered" evidence="4">
    <location>
        <begin position="489"/>
        <end position="525"/>
    </location>
</feature>
<keyword evidence="7" id="KW-1185">Reference proteome</keyword>
<accession>A0A4R6V1R3</accession>
<dbReference type="Gene3D" id="3.40.50.1820">
    <property type="entry name" value="alpha/beta hydrolase"/>
    <property type="match status" value="1"/>
</dbReference>
<dbReference type="PANTHER" id="PTHR43248">
    <property type="entry name" value="2-SUCCINYL-6-HYDROXY-2,4-CYCLOHEXADIENE-1-CARBOXYLATE SYNTHASE"/>
    <property type="match status" value="1"/>
</dbReference>
<reference evidence="6 7" key="1">
    <citation type="submission" date="2019-03" db="EMBL/GenBank/DDBJ databases">
        <title>Genomic Encyclopedia of Type Strains, Phase IV (KMG-IV): sequencing the most valuable type-strain genomes for metagenomic binning, comparative biology and taxonomic classification.</title>
        <authorList>
            <person name="Goeker M."/>
        </authorList>
    </citation>
    <scope>NUCLEOTIDE SEQUENCE [LARGE SCALE GENOMIC DNA]</scope>
    <source>
        <strain evidence="6 7">DSM 46770</strain>
    </source>
</reference>
<dbReference type="RefSeq" id="WP_243742416.1">
    <property type="nucleotide sequence ID" value="NZ_SNYN01000003.1"/>
</dbReference>
<keyword evidence="2" id="KW-0732">Signal</keyword>
<name>A0A4R6V1R3_9ACTN</name>
<evidence type="ECO:0000256" key="4">
    <source>
        <dbReference type="SAM" id="MobiDB-lite"/>
    </source>
</evidence>
<dbReference type="GO" id="GO:0016787">
    <property type="term" value="F:hydrolase activity"/>
    <property type="evidence" value="ECO:0007669"/>
    <property type="project" value="UniProtKB-KW"/>
</dbReference>
<dbReference type="EMBL" id="SNYN01000003">
    <property type="protein sequence ID" value="TDQ53804.1"/>
    <property type="molecule type" value="Genomic_DNA"/>
</dbReference>
<feature type="domain" description="AB hydrolase-1" evidence="5">
    <location>
        <begin position="94"/>
        <end position="460"/>
    </location>
</feature>
<dbReference type="PANTHER" id="PTHR43248:SF29">
    <property type="entry name" value="TRIPEPTIDYL AMINOPEPTIDASE"/>
    <property type="match status" value="1"/>
</dbReference>
<feature type="compositionally biased region" description="Low complexity" evidence="4">
    <location>
        <begin position="513"/>
        <end position="525"/>
    </location>
</feature>
<evidence type="ECO:0000313" key="6">
    <source>
        <dbReference type="EMBL" id="TDQ53804.1"/>
    </source>
</evidence>
<dbReference type="Pfam" id="PF00561">
    <property type="entry name" value="Abhydrolase_1"/>
    <property type="match status" value="1"/>
</dbReference>
<comment type="similarity">
    <text evidence="1">Belongs to the peptidase S33 family.</text>
</comment>
<dbReference type="AlphaFoldDB" id="A0A4R6V1R3"/>
<dbReference type="InterPro" id="IPR000073">
    <property type="entry name" value="AB_hydrolase_1"/>
</dbReference>
<dbReference type="InterPro" id="IPR051601">
    <property type="entry name" value="Serine_prot/Carboxylest_S33"/>
</dbReference>
<evidence type="ECO:0000256" key="2">
    <source>
        <dbReference type="ARBA" id="ARBA00022729"/>
    </source>
</evidence>
<evidence type="ECO:0000313" key="7">
    <source>
        <dbReference type="Proteomes" id="UP000295281"/>
    </source>
</evidence>
<dbReference type="InterPro" id="IPR029058">
    <property type="entry name" value="AB_hydrolase_fold"/>
</dbReference>